<sequence>MTGSAPKQSDKGKYYDFYFITRGIFNSIKDNEYSEFLHNSDQVLRNIGLNLVENYDAQYKVCKMSNDSKECCNYLNKWLNEKRALYTSNQACKSHKDLWEHYIEGLWKKMQAELEEEDQCKRDNTGPKHFQDKWIIPSCNIITPIKVEKSCPNVPAPVPETRKQECPSQAAPTYSSCKAALTTTYFSSVGIKINNLIRGKKINKRNTDEENNDSFRSDDNFNMESLGNRFNVIYNSFQN</sequence>
<dbReference type="EMBL" id="FLQV01002699">
    <property type="protein sequence ID" value="SBT01738.1"/>
    <property type="molecule type" value="Genomic_DNA"/>
</dbReference>
<evidence type="ECO:0000313" key="1">
    <source>
        <dbReference type="EMBL" id="SBT01738.1"/>
    </source>
</evidence>
<proteinExistence type="predicted"/>
<gene>
    <name evidence="1" type="ORF">POVCU1_069180</name>
</gene>
<reference evidence="2" key="1">
    <citation type="submission" date="2016-05" db="EMBL/GenBank/DDBJ databases">
        <authorList>
            <person name="Naeem Raeece"/>
        </authorList>
    </citation>
    <scope>NUCLEOTIDE SEQUENCE [LARGE SCALE GENOMIC DNA]</scope>
</reference>
<accession>A0A1A8XAR5</accession>
<dbReference type="Proteomes" id="UP000078546">
    <property type="component" value="Unassembled WGS sequence"/>
</dbReference>
<organism evidence="1 2">
    <name type="scientific">Plasmodium ovale curtisi</name>
    <dbReference type="NCBI Taxonomy" id="864141"/>
    <lineage>
        <taxon>Eukaryota</taxon>
        <taxon>Sar</taxon>
        <taxon>Alveolata</taxon>
        <taxon>Apicomplexa</taxon>
        <taxon>Aconoidasida</taxon>
        <taxon>Haemosporida</taxon>
        <taxon>Plasmodiidae</taxon>
        <taxon>Plasmodium</taxon>
        <taxon>Plasmodium (Plasmodium)</taxon>
    </lineage>
</organism>
<dbReference type="AlphaFoldDB" id="A0A1A8XAR5"/>
<evidence type="ECO:0000313" key="2">
    <source>
        <dbReference type="Proteomes" id="UP000078546"/>
    </source>
</evidence>
<name>A0A1A8XAR5_PLAOA</name>
<protein>
    <submittedName>
        <fullName evidence="1">PIR Superfamily Protein</fullName>
    </submittedName>
</protein>